<dbReference type="SUPFAM" id="SSF49503">
    <property type="entry name" value="Cupredoxins"/>
    <property type="match status" value="3"/>
</dbReference>
<comment type="similarity">
    <text evidence="1">Belongs to the multicopper oxidase family.</text>
</comment>
<dbReference type="InterPro" id="IPR045087">
    <property type="entry name" value="Cu-oxidase_fam"/>
</dbReference>
<dbReference type="InterPro" id="IPR033138">
    <property type="entry name" value="Cu_oxidase_CS"/>
</dbReference>
<proteinExistence type="inferred from homology"/>
<evidence type="ECO:0000256" key="4">
    <source>
        <dbReference type="ARBA" id="ARBA00023008"/>
    </source>
</evidence>
<gene>
    <name evidence="10" type="ORF">QBC47DRAFT_434346</name>
</gene>
<comment type="caution">
    <text evidence="10">The sequence shown here is derived from an EMBL/GenBank/DDBJ whole genome shotgun (WGS) entry which is preliminary data.</text>
</comment>
<dbReference type="PROSITE" id="PS00079">
    <property type="entry name" value="MULTICOPPER_OXIDASE1"/>
    <property type="match status" value="1"/>
</dbReference>
<name>A0AAJ0B488_9PEZI</name>
<feature type="domain" description="Plastocyanin-like" evidence="8">
    <location>
        <begin position="447"/>
        <end position="589"/>
    </location>
</feature>
<dbReference type="PROSITE" id="PS00080">
    <property type="entry name" value="MULTICOPPER_OXIDASE2"/>
    <property type="match status" value="1"/>
</dbReference>
<feature type="domain" description="Plastocyanin-like" evidence="7">
    <location>
        <begin position="217"/>
        <end position="370"/>
    </location>
</feature>
<dbReference type="FunFam" id="2.60.40.420:FF:000021">
    <property type="entry name" value="Extracellular dihydrogeodin oxidase/laccase"/>
    <property type="match status" value="1"/>
</dbReference>
<dbReference type="GO" id="GO:0016491">
    <property type="term" value="F:oxidoreductase activity"/>
    <property type="evidence" value="ECO:0007669"/>
    <property type="project" value="UniProtKB-KW"/>
</dbReference>
<evidence type="ECO:0000256" key="6">
    <source>
        <dbReference type="SAM" id="SignalP"/>
    </source>
</evidence>
<evidence type="ECO:0000259" key="9">
    <source>
        <dbReference type="Pfam" id="PF07732"/>
    </source>
</evidence>
<feature type="chain" id="PRO_5042567012" evidence="6">
    <location>
        <begin position="20"/>
        <end position="631"/>
    </location>
</feature>
<dbReference type="Proteomes" id="UP001239445">
    <property type="component" value="Unassembled WGS sequence"/>
</dbReference>
<dbReference type="InterPro" id="IPR011707">
    <property type="entry name" value="Cu-oxidase-like_N"/>
</dbReference>
<dbReference type="InterPro" id="IPR011706">
    <property type="entry name" value="Cu-oxidase_C"/>
</dbReference>
<evidence type="ECO:0000313" key="10">
    <source>
        <dbReference type="EMBL" id="KAK1751366.1"/>
    </source>
</evidence>
<keyword evidence="2" id="KW-0479">Metal-binding</keyword>
<evidence type="ECO:0000313" key="11">
    <source>
        <dbReference type="Proteomes" id="UP001239445"/>
    </source>
</evidence>
<dbReference type="Pfam" id="PF07731">
    <property type="entry name" value="Cu-oxidase_2"/>
    <property type="match status" value="1"/>
</dbReference>
<dbReference type="Pfam" id="PF07732">
    <property type="entry name" value="Cu-oxidase_3"/>
    <property type="match status" value="1"/>
</dbReference>
<keyword evidence="4" id="KW-0186">Copper</keyword>
<dbReference type="Pfam" id="PF00394">
    <property type="entry name" value="Cu-oxidase"/>
    <property type="match status" value="1"/>
</dbReference>
<protein>
    <submittedName>
        <fullName evidence="10">Dihydrogeodin oxidase</fullName>
    </submittedName>
</protein>
<sequence length="631" mass="69684">MVALSALLLAAAVAETVAAFVPLESRPFPVGKGKGKGKGKGPGSGPGHGDDSDGCVNSPSTRGCWKGDFDIYTDYEREIPPGRVREYELTVTQEVIAVDGYLANRTLFNGQYPGPLIEADWGDVLRITVHNNLTNFNGTTIHWHGIRQQDTNWQDGVPGVTQCPVKPGSSQTYEFRAMQYGSSWYHGHFSLQYSNGLYGPLVIHGPSSGNWDVDLGPWLISDWYHEDAFGLLYFEFHTDRAAIPVSQVLNGHGRFNCSTTDPRCVNPTHPHYNVTFVSGTKYKIAITNTGTLLTQTFWIDGHNFTVIGNDFVAIEPYTTDVITLGIGQRYEIIVEANADLSNTTDFWIHSHFCGLPDLLDSRIGIIRYNGSSTADPPTGPPAHLDFGCDDPAPHLLKPIVPRTVGRYVNGFSPAEYLKIGLEQYPNASDPHATIHRWTLRNVPLQLDWREPSLKKLALDPTPANLSSYFPAETEPYVLDHETGEWVYFVITNNYTVEEANPPRTLPQSVHPIHLHGHDVAILAQGNGPFTSDVVPQLDNPARRDVVNVPPEGWIWIAFEVGNPGAWLIHCHIAWHASSGLGIQFIEQPGKIKGLLEANGKAGELAERCGEWKEWYETVNVGTEAEQHDSGV</sequence>
<evidence type="ECO:0000256" key="3">
    <source>
        <dbReference type="ARBA" id="ARBA00023002"/>
    </source>
</evidence>
<feature type="signal peptide" evidence="6">
    <location>
        <begin position="1"/>
        <end position="19"/>
    </location>
</feature>
<organism evidence="10 11">
    <name type="scientific">Echria macrotheca</name>
    <dbReference type="NCBI Taxonomy" id="438768"/>
    <lineage>
        <taxon>Eukaryota</taxon>
        <taxon>Fungi</taxon>
        <taxon>Dikarya</taxon>
        <taxon>Ascomycota</taxon>
        <taxon>Pezizomycotina</taxon>
        <taxon>Sordariomycetes</taxon>
        <taxon>Sordariomycetidae</taxon>
        <taxon>Sordariales</taxon>
        <taxon>Schizotheciaceae</taxon>
        <taxon>Echria</taxon>
    </lineage>
</organism>
<feature type="domain" description="Plastocyanin-like" evidence="9">
    <location>
        <begin position="91"/>
        <end position="207"/>
    </location>
</feature>
<dbReference type="InterPro" id="IPR002355">
    <property type="entry name" value="Cu_oxidase_Cu_BS"/>
</dbReference>
<reference evidence="10" key="1">
    <citation type="submission" date="2023-06" db="EMBL/GenBank/DDBJ databases">
        <title>Genome-scale phylogeny and comparative genomics of the fungal order Sordariales.</title>
        <authorList>
            <consortium name="Lawrence Berkeley National Laboratory"/>
            <person name="Hensen N."/>
            <person name="Bonometti L."/>
            <person name="Westerberg I."/>
            <person name="Brannstrom I.O."/>
            <person name="Guillou S."/>
            <person name="Cros-Aarteil S."/>
            <person name="Calhoun S."/>
            <person name="Haridas S."/>
            <person name="Kuo A."/>
            <person name="Mondo S."/>
            <person name="Pangilinan J."/>
            <person name="Riley R."/>
            <person name="Labutti K."/>
            <person name="Andreopoulos B."/>
            <person name="Lipzen A."/>
            <person name="Chen C."/>
            <person name="Yanf M."/>
            <person name="Daum C."/>
            <person name="Ng V."/>
            <person name="Clum A."/>
            <person name="Steindorff A."/>
            <person name="Ohm R."/>
            <person name="Martin F."/>
            <person name="Silar P."/>
            <person name="Natvig D."/>
            <person name="Lalanne C."/>
            <person name="Gautier V."/>
            <person name="Ament-Velasquez S.L."/>
            <person name="Kruys A."/>
            <person name="Hutchinson M.I."/>
            <person name="Powell A.J."/>
            <person name="Barry K."/>
            <person name="Miller A.N."/>
            <person name="Grigoriev I.V."/>
            <person name="Debuchy R."/>
            <person name="Gladieux P."/>
            <person name="Thoren M.H."/>
            <person name="Johannesson H."/>
        </authorList>
    </citation>
    <scope>NUCLEOTIDE SEQUENCE</scope>
    <source>
        <strain evidence="10">PSN4</strain>
    </source>
</reference>
<dbReference type="Gene3D" id="2.60.40.420">
    <property type="entry name" value="Cupredoxins - blue copper proteins"/>
    <property type="match status" value="3"/>
</dbReference>
<evidence type="ECO:0000259" key="7">
    <source>
        <dbReference type="Pfam" id="PF00394"/>
    </source>
</evidence>
<keyword evidence="6" id="KW-0732">Signal</keyword>
<keyword evidence="11" id="KW-1185">Reference proteome</keyword>
<dbReference type="CDD" id="cd13901">
    <property type="entry name" value="CuRO_3_MaLCC_like"/>
    <property type="match status" value="1"/>
</dbReference>
<evidence type="ECO:0000256" key="1">
    <source>
        <dbReference type="ARBA" id="ARBA00010609"/>
    </source>
</evidence>
<dbReference type="InterPro" id="IPR008972">
    <property type="entry name" value="Cupredoxin"/>
</dbReference>
<evidence type="ECO:0000256" key="5">
    <source>
        <dbReference type="SAM" id="MobiDB-lite"/>
    </source>
</evidence>
<dbReference type="AlphaFoldDB" id="A0AAJ0B488"/>
<evidence type="ECO:0000256" key="2">
    <source>
        <dbReference type="ARBA" id="ARBA00022723"/>
    </source>
</evidence>
<dbReference type="InterPro" id="IPR001117">
    <property type="entry name" value="Cu-oxidase_2nd"/>
</dbReference>
<dbReference type="EMBL" id="MU839842">
    <property type="protein sequence ID" value="KAK1751366.1"/>
    <property type="molecule type" value="Genomic_DNA"/>
</dbReference>
<keyword evidence="3" id="KW-0560">Oxidoreductase</keyword>
<dbReference type="CDD" id="cd13880">
    <property type="entry name" value="CuRO_2_MaLCC_like"/>
    <property type="match status" value="1"/>
</dbReference>
<dbReference type="PANTHER" id="PTHR11709">
    <property type="entry name" value="MULTI-COPPER OXIDASE"/>
    <property type="match status" value="1"/>
</dbReference>
<dbReference type="CDD" id="cd13854">
    <property type="entry name" value="CuRO_1_MaLCC_like"/>
    <property type="match status" value="1"/>
</dbReference>
<dbReference type="GO" id="GO:0005507">
    <property type="term" value="F:copper ion binding"/>
    <property type="evidence" value="ECO:0007669"/>
    <property type="project" value="InterPro"/>
</dbReference>
<dbReference type="PANTHER" id="PTHR11709:SF71">
    <property type="entry name" value="OXIDOREDUCTASE TPCJ"/>
    <property type="match status" value="1"/>
</dbReference>
<feature type="region of interest" description="Disordered" evidence="5">
    <location>
        <begin position="31"/>
        <end position="57"/>
    </location>
</feature>
<accession>A0AAJ0B488</accession>
<evidence type="ECO:0000259" key="8">
    <source>
        <dbReference type="Pfam" id="PF07731"/>
    </source>
</evidence>